<protein>
    <submittedName>
        <fullName evidence="1">Uncharacterized protein</fullName>
    </submittedName>
</protein>
<organism evidence="1 2">
    <name type="scientific">Legionella massiliensis</name>
    <dbReference type="NCBI Taxonomy" id="1034943"/>
    <lineage>
        <taxon>Bacteria</taxon>
        <taxon>Pseudomonadati</taxon>
        <taxon>Pseudomonadota</taxon>
        <taxon>Gammaproteobacteria</taxon>
        <taxon>Legionellales</taxon>
        <taxon>Legionellaceae</taxon>
        <taxon>Legionella</taxon>
    </lineage>
</organism>
<proteinExistence type="predicted"/>
<sequence>MPASNAVAKWPPKEVSAEREHPNQRVYWYDSATQIPSKLTGKYLPSAAVVKEFGRLSSGVKAQHLESTTLFINLPAKFYQEYLSIQMSSNPINFPKIGQNKNISVRACMERHPSFATRRGRLHPSHWLELGWVSQQAYIKWLNSSMLFAFSHCNHYTSATRLIDADQERNSKEPSSTFHFKHYSQRELKYNPKRTNIFSVTGYEFRGFREQGRSTIRSTIPAVEQHTQLTMNQILLAAEETDTTDVVLIPFGMGVFIKGQREEPQIRAAMMAGMVESLSAYKGRPVTIHCCGWPDFYTQLASVNNPRIQFIDGAGNDAYTIANSIQDRGDEQGEQEIIPEELKDDYVPRPLKSMLVNAGDNDWTALLDKTKRPGQFFFGHSLYHQTSDEYYALVTNFACHSVQNLISAFGNLFNANKIKKLNCEITAPFESSLSMEQIDQIDELKTKLEKEYNSCWPYPNKDRKINKFKGLELLIKSAETMTIDKAVKAATKAYPDLLLGGVSSRTADLIEELENSADYSLGPV</sequence>
<dbReference type="RefSeq" id="WP_043874262.1">
    <property type="nucleotide sequence ID" value="NZ_CCVW01000002.1"/>
</dbReference>
<evidence type="ECO:0000313" key="2">
    <source>
        <dbReference type="Proteomes" id="UP000044071"/>
    </source>
</evidence>
<dbReference type="eggNOG" id="ENOG5031EJU">
    <property type="taxonomic scope" value="Bacteria"/>
</dbReference>
<dbReference type="EMBL" id="CCSB01000002">
    <property type="protein sequence ID" value="CDZ77784.1"/>
    <property type="molecule type" value="Genomic_DNA"/>
</dbReference>
<dbReference type="OrthoDB" id="5654319at2"/>
<reference evidence="1 2" key="1">
    <citation type="submission" date="2014-06" db="EMBL/GenBank/DDBJ databases">
        <authorList>
            <person name="Urmite Genomes Urmite Genomes"/>
        </authorList>
    </citation>
    <scope>NUCLEOTIDE SEQUENCE [LARGE SCALE GENOMIC DNA]</scope>
</reference>
<name>A0A078L170_9GAMM</name>
<dbReference type="STRING" id="1034943.BN59_02074"/>
<dbReference type="AlphaFoldDB" id="A0A078L170"/>
<dbReference type="Proteomes" id="UP000044071">
    <property type="component" value="Unassembled WGS sequence"/>
</dbReference>
<gene>
    <name evidence="1" type="ORF">BN59_02074</name>
</gene>
<keyword evidence="2" id="KW-1185">Reference proteome</keyword>
<evidence type="ECO:0000313" key="1">
    <source>
        <dbReference type="EMBL" id="CDZ77784.1"/>
    </source>
</evidence>
<accession>A0A078L170</accession>